<evidence type="ECO:0000256" key="4">
    <source>
        <dbReference type="PIRSR" id="PIRSR617867-1"/>
    </source>
</evidence>
<dbReference type="InterPro" id="IPR017867">
    <property type="entry name" value="Tyr_phospatase_low_mol_wt"/>
</dbReference>
<dbReference type="RefSeq" id="WP_138210813.1">
    <property type="nucleotide sequence ID" value="NZ_CBCRUQ010000002.1"/>
</dbReference>
<dbReference type="CDD" id="cd16344">
    <property type="entry name" value="LMWPAP"/>
    <property type="match status" value="1"/>
</dbReference>
<dbReference type="OrthoDB" id="9784339at2"/>
<dbReference type="InterPro" id="IPR050438">
    <property type="entry name" value="LMW_PTPase"/>
</dbReference>
<gene>
    <name evidence="6" type="primary">ywlE</name>
    <name evidence="6" type="ORF">NCTC503_02270</name>
</gene>
<sequence>MKILFVCTGNTCRSPMAEAIFNKLNNNLDHSAYSAGISVIDEDFTTKNSSIVIMEKIGQDISKRKAVFLTEELLQKYDLILTMTLSHKLYIVQHYTDLSNNVYTLNEYVGIEKDILDPFGGNLSIYIETFKNLEESISLLLKKLEKDNSVTKKS</sequence>
<dbReference type="KEGG" id="hhw:NCTC503_02270"/>
<proteinExistence type="inferred from homology"/>
<evidence type="ECO:0000256" key="1">
    <source>
        <dbReference type="ARBA" id="ARBA00011063"/>
    </source>
</evidence>
<dbReference type="Gene3D" id="3.40.50.2300">
    <property type="match status" value="1"/>
</dbReference>
<accession>A0A4U9RPZ9</accession>
<dbReference type="Proteomes" id="UP000308489">
    <property type="component" value="Chromosome 1"/>
</dbReference>
<dbReference type="PRINTS" id="PR00719">
    <property type="entry name" value="LMWPTPASE"/>
</dbReference>
<dbReference type="PANTHER" id="PTHR11717:SF31">
    <property type="entry name" value="LOW MOLECULAR WEIGHT PROTEIN-TYROSINE-PHOSPHATASE ETP-RELATED"/>
    <property type="match status" value="1"/>
</dbReference>
<dbReference type="Pfam" id="PF01451">
    <property type="entry name" value="LMWPc"/>
    <property type="match status" value="1"/>
</dbReference>
<keyword evidence="3" id="KW-0904">Protein phosphatase</keyword>
<dbReference type="InterPro" id="IPR036196">
    <property type="entry name" value="Ptyr_pPase_sf"/>
</dbReference>
<evidence type="ECO:0000313" key="7">
    <source>
        <dbReference type="Proteomes" id="UP000308489"/>
    </source>
</evidence>
<dbReference type="SUPFAM" id="SSF52788">
    <property type="entry name" value="Phosphotyrosine protein phosphatases I"/>
    <property type="match status" value="1"/>
</dbReference>
<reference evidence="6 7" key="1">
    <citation type="submission" date="2019-05" db="EMBL/GenBank/DDBJ databases">
        <authorList>
            <consortium name="Pathogen Informatics"/>
        </authorList>
    </citation>
    <scope>NUCLEOTIDE SEQUENCE [LARGE SCALE GENOMIC DNA]</scope>
    <source>
        <strain evidence="6 7">NCTC503</strain>
    </source>
</reference>
<evidence type="ECO:0000256" key="2">
    <source>
        <dbReference type="ARBA" id="ARBA00022801"/>
    </source>
</evidence>
<feature type="active site" description="Nucleophile" evidence="4">
    <location>
        <position position="13"/>
    </location>
</feature>
<feature type="active site" description="Nucleophile" evidence="4">
    <location>
        <position position="7"/>
    </location>
</feature>
<evidence type="ECO:0000256" key="3">
    <source>
        <dbReference type="ARBA" id="ARBA00022912"/>
    </source>
</evidence>
<dbReference type="InterPro" id="IPR023485">
    <property type="entry name" value="Ptyr_pPase"/>
</dbReference>
<name>A0A4U9RPZ9_HATHI</name>
<keyword evidence="7" id="KW-1185">Reference proteome</keyword>
<dbReference type="AlphaFoldDB" id="A0A4U9RPZ9"/>
<comment type="similarity">
    <text evidence="1">Belongs to the low molecular weight phosphotyrosine protein phosphatase family.</text>
</comment>
<organism evidence="6 7">
    <name type="scientific">Hathewaya histolytica</name>
    <name type="common">Clostridium histolyticum</name>
    <dbReference type="NCBI Taxonomy" id="1498"/>
    <lineage>
        <taxon>Bacteria</taxon>
        <taxon>Bacillati</taxon>
        <taxon>Bacillota</taxon>
        <taxon>Clostridia</taxon>
        <taxon>Eubacteriales</taxon>
        <taxon>Clostridiaceae</taxon>
        <taxon>Hathewaya</taxon>
    </lineage>
</organism>
<keyword evidence="2 6" id="KW-0378">Hydrolase</keyword>
<evidence type="ECO:0000259" key="5">
    <source>
        <dbReference type="SMART" id="SM00226"/>
    </source>
</evidence>
<evidence type="ECO:0000313" key="6">
    <source>
        <dbReference type="EMBL" id="VTQ94169.1"/>
    </source>
</evidence>
<protein>
    <submittedName>
        <fullName evidence="6">Protein-tyrosine-phosphatase</fullName>
        <ecNumber evidence="6">3.1.3.48</ecNumber>
    </submittedName>
</protein>
<dbReference type="EMBL" id="LR590481">
    <property type="protein sequence ID" value="VTQ94169.1"/>
    <property type="molecule type" value="Genomic_DNA"/>
</dbReference>
<dbReference type="EC" id="3.1.3.48" evidence="6"/>
<dbReference type="SMART" id="SM00226">
    <property type="entry name" value="LMWPc"/>
    <property type="match status" value="1"/>
</dbReference>
<feature type="active site" description="Proton donor" evidence="4">
    <location>
        <position position="117"/>
    </location>
</feature>
<dbReference type="GO" id="GO:0004725">
    <property type="term" value="F:protein tyrosine phosphatase activity"/>
    <property type="evidence" value="ECO:0007669"/>
    <property type="project" value="UniProtKB-EC"/>
</dbReference>
<feature type="domain" description="Phosphotyrosine protein phosphatase I" evidence="5">
    <location>
        <begin position="1"/>
        <end position="143"/>
    </location>
</feature>
<dbReference type="PANTHER" id="PTHR11717">
    <property type="entry name" value="LOW MOLECULAR WEIGHT PROTEIN TYROSINE PHOSPHATASE"/>
    <property type="match status" value="1"/>
</dbReference>